<name>A0A1R1S7S6_9ACTN</name>
<gene>
    <name evidence="1" type="ORF">SPAR_36366</name>
</gene>
<organism evidence="1 2">
    <name type="scientific">Streptomyces sparsogenes DSM 40356</name>
    <dbReference type="NCBI Taxonomy" id="1331668"/>
    <lineage>
        <taxon>Bacteria</taxon>
        <taxon>Bacillati</taxon>
        <taxon>Actinomycetota</taxon>
        <taxon>Actinomycetes</taxon>
        <taxon>Kitasatosporales</taxon>
        <taxon>Streptomycetaceae</taxon>
        <taxon>Streptomyces</taxon>
    </lineage>
</organism>
<dbReference type="AlphaFoldDB" id="A0A1R1S7S6"/>
<protein>
    <recommendedName>
        <fullName evidence="3">Head-to-tail adaptor</fullName>
    </recommendedName>
</protein>
<dbReference type="EMBL" id="ASQP01000469">
    <property type="protein sequence ID" value="OMI34375.1"/>
    <property type="molecule type" value="Genomic_DNA"/>
</dbReference>
<dbReference type="Proteomes" id="UP000186168">
    <property type="component" value="Unassembled WGS sequence"/>
</dbReference>
<comment type="caution">
    <text evidence="1">The sequence shown here is derived from an EMBL/GenBank/DDBJ whole genome shotgun (WGS) entry which is preliminary data.</text>
</comment>
<reference evidence="1 2" key="1">
    <citation type="submission" date="2013-05" db="EMBL/GenBank/DDBJ databases">
        <title>Genome sequence of Streptomyces sparsogenes DSM 40356.</title>
        <authorList>
            <person name="Coyne S."/>
            <person name="Seebeck F.P."/>
        </authorList>
    </citation>
    <scope>NUCLEOTIDE SEQUENCE [LARGE SCALE GENOMIC DNA]</scope>
    <source>
        <strain evidence="1 2">DSM 40356</strain>
    </source>
</reference>
<evidence type="ECO:0008006" key="3">
    <source>
        <dbReference type="Google" id="ProtNLM"/>
    </source>
</evidence>
<accession>A0A1R1S7S6</accession>
<sequence length="210" mass="22625">MDPLASATDLSDRLGRPLTSAEAARAQALLVDASAKVRAYTKQNFTRTDNEIVVVRAQQGEIRLPQRPVLDVTSVVAIGTGGAPDLPVVGWEWDGLDIVRTCTDSPVINLPELWYEDDAEAYPGTYRVTYSHGDARIPDVVVAVVARMALRTLTAPTLAGGVTGETIGPYSYRTDGSGVGTAVLMTDEDRRELADAGYRPKAGMSMVRFR</sequence>
<evidence type="ECO:0000313" key="2">
    <source>
        <dbReference type="Proteomes" id="UP000186168"/>
    </source>
</evidence>
<proteinExistence type="predicted"/>
<keyword evidence="2" id="KW-1185">Reference proteome</keyword>
<evidence type="ECO:0000313" key="1">
    <source>
        <dbReference type="EMBL" id="OMI34375.1"/>
    </source>
</evidence>
<dbReference type="STRING" id="67365.GCA_001704635_01771"/>